<feature type="chain" id="PRO_5004372692" evidence="1">
    <location>
        <begin position="20"/>
        <end position="98"/>
    </location>
</feature>
<proteinExistence type="evidence at transcript level"/>
<reference evidence="2" key="1">
    <citation type="journal article" date="2013" name="PLoS ONE">
        <title>Gene expression in gut symbiotic organ of stinkbug affected by extracellular bacterial symbiont.</title>
        <authorList>
            <person name="Futahashi R."/>
            <person name="Tanaka K."/>
            <person name="Tanahashi M."/>
            <person name="Nikoh N."/>
            <person name="Kikuchi Y."/>
            <person name="Lee B.L."/>
            <person name="Fukatsu T."/>
        </authorList>
    </citation>
    <scope>NUCLEOTIDE SEQUENCE</scope>
    <source>
        <tissue evidence="2">Midgut</tissue>
    </source>
</reference>
<keyword evidence="1" id="KW-0732">Signal</keyword>
<name>R4WQU7_RIPPE</name>
<organism evidence="2">
    <name type="scientific">Riptortus pedestris</name>
    <name type="common">Bean bug</name>
    <dbReference type="NCBI Taxonomy" id="329032"/>
    <lineage>
        <taxon>Eukaryota</taxon>
        <taxon>Metazoa</taxon>
        <taxon>Ecdysozoa</taxon>
        <taxon>Arthropoda</taxon>
        <taxon>Hexapoda</taxon>
        <taxon>Insecta</taxon>
        <taxon>Pterygota</taxon>
        <taxon>Neoptera</taxon>
        <taxon>Paraneoptera</taxon>
        <taxon>Hemiptera</taxon>
        <taxon>Heteroptera</taxon>
        <taxon>Panheteroptera</taxon>
        <taxon>Pentatomomorpha</taxon>
        <taxon>Coreoidea</taxon>
        <taxon>Alydidae</taxon>
        <taxon>Riptortus</taxon>
    </lineage>
</organism>
<sequence>MAKSAIIILIICLFCYVSSEEESLDGPIVICGNGPCAPGHRCCNPMTGFCCPSDYICCHDRASWFCCEPHLSSGVTRFFGILPRRKPTSRDRQEVSHG</sequence>
<evidence type="ECO:0000256" key="1">
    <source>
        <dbReference type="SAM" id="SignalP"/>
    </source>
</evidence>
<accession>R4WQU7</accession>
<protein>
    <submittedName>
        <fullName evidence="2">Cysteine rich secreted protein</fullName>
    </submittedName>
</protein>
<dbReference type="AlphaFoldDB" id="R4WQU7"/>
<feature type="signal peptide" evidence="1">
    <location>
        <begin position="1"/>
        <end position="19"/>
    </location>
</feature>
<evidence type="ECO:0000313" key="2">
    <source>
        <dbReference type="EMBL" id="BAN20237.1"/>
    </source>
</evidence>
<dbReference type="EMBL" id="AK417022">
    <property type="protein sequence ID" value="BAN20237.1"/>
    <property type="molecule type" value="mRNA"/>
</dbReference>